<protein>
    <recommendedName>
        <fullName evidence="3">Phage tail protein</fullName>
    </recommendedName>
</protein>
<evidence type="ECO:0000313" key="1">
    <source>
        <dbReference type="EMBL" id="EAC5550783.1"/>
    </source>
</evidence>
<dbReference type="EMBL" id="AAAIXK010000005">
    <property type="protein sequence ID" value="EAC5550783.1"/>
    <property type="molecule type" value="Genomic_DNA"/>
</dbReference>
<dbReference type="AlphaFoldDB" id="A0A9P1WVF1"/>
<sequence length="246" mass="28403">MRSGEFIFNDINFYENNVYIQERPEISRAYRNETIIEIPGRYTPLTKWDGTYLPVEFTLSLFLKARKPETAIEEYYNMTSKLQDSVSRLARFYFDENYYYSVKFTEINLSYQTNYIAGVPFTAKVTCSPLKNDLSGIYPTDVENGTKIYNINSSISQPLIEFTGSGNITITVNGTEFVFKNLLSGDYGIDSEVREVYQVIDGNFVSINNKYYSKNSFPFFDLEENTISWSGNVSEMKVTPKWANVI</sequence>
<evidence type="ECO:0000313" key="2">
    <source>
        <dbReference type="Proteomes" id="UP000365297"/>
    </source>
</evidence>
<name>A0A9P1WVF1_LISMN</name>
<accession>A0A9P1WVF1</accession>
<comment type="caution">
    <text evidence="1">The sequence shown here is derived from an EMBL/GenBank/DDBJ whole genome shotgun (WGS) entry which is preliminary data.</text>
</comment>
<evidence type="ECO:0008006" key="3">
    <source>
        <dbReference type="Google" id="ProtNLM"/>
    </source>
</evidence>
<dbReference type="RefSeq" id="WP_061725002.1">
    <property type="nucleotide sequence ID" value="NZ_FFFY01000001.1"/>
</dbReference>
<proteinExistence type="predicted"/>
<organism evidence="1 2">
    <name type="scientific">Listeria monocytogenes</name>
    <dbReference type="NCBI Taxonomy" id="1639"/>
    <lineage>
        <taxon>Bacteria</taxon>
        <taxon>Bacillati</taxon>
        <taxon>Bacillota</taxon>
        <taxon>Bacilli</taxon>
        <taxon>Bacillales</taxon>
        <taxon>Listeriaceae</taxon>
        <taxon>Listeria</taxon>
    </lineage>
</organism>
<gene>
    <name evidence="1" type="ORF">ARY78_10110</name>
</gene>
<reference evidence="1 2" key="1">
    <citation type="submission" date="2018-06" db="EMBL/GenBank/DDBJ databases">
        <authorList>
            <consortium name="GenomeTrakr: Next Generation Sequencing Network for Food Pathogen Tracability"/>
        </authorList>
    </citation>
    <scope>NUCLEOTIDE SEQUENCE [LARGE SCALE GENOMIC DNA]</scope>
    <source>
        <strain evidence="1 2">FDA00007096</strain>
    </source>
</reference>
<dbReference type="Proteomes" id="UP000365297">
    <property type="component" value="Unassembled WGS sequence"/>
</dbReference>